<evidence type="ECO:0000313" key="4">
    <source>
        <dbReference type="Proteomes" id="UP000321261"/>
    </source>
</evidence>
<comment type="caution">
    <text evidence="3">The sequence shown here is derived from an EMBL/GenBank/DDBJ whole genome shotgun (WGS) entry which is preliminary data.</text>
</comment>
<dbReference type="EMBL" id="VIWU01000001">
    <property type="protein sequence ID" value="TWF77756.1"/>
    <property type="molecule type" value="Genomic_DNA"/>
</dbReference>
<organism evidence="3 4">
    <name type="scientific">Pseudonocardia hierapolitana</name>
    <dbReference type="NCBI Taxonomy" id="1128676"/>
    <lineage>
        <taxon>Bacteria</taxon>
        <taxon>Bacillati</taxon>
        <taxon>Actinomycetota</taxon>
        <taxon>Actinomycetes</taxon>
        <taxon>Pseudonocardiales</taxon>
        <taxon>Pseudonocardiaceae</taxon>
        <taxon>Pseudonocardia</taxon>
    </lineage>
</organism>
<dbReference type="AlphaFoldDB" id="A0A561SSA9"/>
<evidence type="ECO:0000256" key="1">
    <source>
        <dbReference type="SAM" id="MobiDB-lite"/>
    </source>
</evidence>
<dbReference type="Proteomes" id="UP000321261">
    <property type="component" value="Unassembled WGS sequence"/>
</dbReference>
<keyword evidence="2" id="KW-0812">Transmembrane</keyword>
<feature type="compositionally biased region" description="Pro residues" evidence="1">
    <location>
        <begin position="27"/>
        <end position="44"/>
    </location>
</feature>
<feature type="transmembrane region" description="Helical" evidence="2">
    <location>
        <begin position="67"/>
        <end position="88"/>
    </location>
</feature>
<protein>
    <submittedName>
        <fullName evidence="3">Uncharacterized protein</fullName>
    </submittedName>
</protein>
<accession>A0A561SSA9</accession>
<evidence type="ECO:0000313" key="3">
    <source>
        <dbReference type="EMBL" id="TWF77756.1"/>
    </source>
</evidence>
<gene>
    <name evidence="3" type="ORF">FHX44_113670</name>
</gene>
<feature type="compositionally biased region" description="Low complexity" evidence="1">
    <location>
        <begin position="1"/>
        <end position="24"/>
    </location>
</feature>
<proteinExistence type="predicted"/>
<feature type="region of interest" description="Disordered" evidence="1">
    <location>
        <begin position="1"/>
        <end position="51"/>
    </location>
</feature>
<keyword evidence="4" id="KW-1185">Reference proteome</keyword>
<keyword evidence="2" id="KW-1133">Transmembrane helix</keyword>
<evidence type="ECO:0000256" key="2">
    <source>
        <dbReference type="SAM" id="Phobius"/>
    </source>
</evidence>
<reference evidence="3 4" key="1">
    <citation type="submission" date="2019-06" db="EMBL/GenBank/DDBJ databases">
        <title>Sequencing the genomes of 1000 actinobacteria strains.</title>
        <authorList>
            <person name="Klenk H.-P."/>
        </authorList>
    </citation>
    <scope>NUCLEOTIDE SEQUENCE [LARGE SCALE GENOMIC DNA]</scope>
    <source>
        <strain evidence="3 4">DSM 45671</strain>
    </source>
</reference>
<keyword evidence="2" id="KW-0472">Membrane</keyword>
<dbReference type="RefSeq" id="WP_147256872.1">
    <property type="nucleotide sequence ID" value="NZ_VIWU01000001.1"/>
</dbReference>
<name>A0A561SSA9_9PSEU</name>
<sequence length="92" mass="9860">MTACSDGSSSARDARADGSSADSRPGPAVPRPRTPGPSDPPPRPRIVEEPGILGLSRLTRGRFGSRLFNAFFLLVFALIIIQMISAILENPW</sequence>